<dbReference type="Proteomes" id="UP001596220">
    <property type="component" value="Unassembled WGS sequence"/>
</dbReference>
<name>A0ABW1P792_9PSEU</name>
<dbReference type="Gene3D" id="3.40.50.300">
    <property type="entry name" value="P-loop containing nucleotide triphosphate hydrolases"/>
    <property type="match status" value="1"/>
</dbReference>
<dbReference type="InterPro" id="IPR016136">
    <property type="entry name" value="DNA_helicase_N/primase_C"/>
</dbReference>
<sequence length="452" mass="50334">MTAPVTDPLRPLEAETYLVTLLTPVTRRALRDEALTQVDPGCFADPMFEHMWRAARALRDDDRAINVRNLLGRMRDDLPQRSPRDHASVQRAARWFEGHAGHVPEVGPFGEHIATVTRCGRLRRLVEVLDSVRAQALEADDPAQALTLAYEQLGKLDQADDDEHVHSYADLLDQFLEAQRTPDDAFIVPTPWTDLNGLLLGGLRAGRMYVVGGRPGDGKSISVLQMAHRCAELGHAGLVLSAEMGAPEVTDRMVSSGAVVEQSQITRRRLDDDGWNRIGEYYNRARSLPITVVDKPNLTLPYIKSVAREAKRRNNIRFMAVDYLQLVGSDSRGQQREQEVAAISRGLKQLSRELDIVVLVAAQLNRENVRAERRPKASDLRESGGIEADADVIILHHRPLIEEGDLKGQPGYTVVLYVDKNRIGRTGFVELDWRAHYATLGSTRQHAPIGGA</sequence>
<organism evidence="2 3">
    <name type="scientific">Saccharothrix lopnurensis</name>
    <dbReference type="NCBI Taxonomy" id="1670621"/>
    <lineage>
        <taxon>Bacteria</taxon>
        <taxon>Bacillati</taxon>
        <taxon>Actinomycetota</taxon>
        <taxon>Actinomycetes</taxon>
        <taxon>Pseudonocardiales</taxon>
        <taxon>Pseudonocardiaceae</taxon>
        <taxon>Saccharothrix</taxon>
    </lineage>
</organism>
<dbReference type="EMBL" id="JBHSQO010000014">
    <property type="protein sequence ID" value="MFC6090854.1"/>
    <property type="molecule type" value="Genomic_DNA"/>
</dbReference>
<evidence type="ECO:0000313" key="3">
    <source>
        <dbReference type="Proteomes" id="UP001596220"/>
    </source>
</evidence>
<protein>
    <submittedName>
        <fullName evidence="2">DnaB-like helicase C-terminal domain-containing protein</fullName>
    </submittedName>
</protein>
<evidence type="ECO:0000259" key="1">
    <source>
        <dbReference type="PROSITE" id="PS51199"/>
    </source>
</evidence>
<comment type="caution">
    <text evidence="2">The sequence shown here is derived from an EMBL/GenBank/DDBJ whole genome shotgun (WGS) entry which is preliminary data.</text>
</comment>
<dbReference type="PANTHER" id="PTHR30153:SF2">
    <property type="entry name" value="REPLICATIVE DNA HELICASE"/>
    <property type="match status" value="1"/>
</dbReference>
<dbReference type="InterPro" id="IPR027417">
    <property type="entry name" value="P-loop_NTPase"/>
</dbReference>
<dbReference type="Pfam" id="PF03796">
    <property type="entry name" value="DnaB_C"/>
    <property type="match status" value="1"/>
</dbReference>
<keyword evidence="3" id="KW-1185">Reference proteome</keyword>
<dbReference type="PANTHER" id="PTHR30153">
    <property type="entry name" value="REPLICATIVE DNA HELICASE DNAB"/>
    <property type="match status" value="1"/>
</dbReference>
<feature type="domain" description="SF4 helicase" evidence="1">
    <location>
        <begin position="181"/>
        <end position="447"/>
    </location>
</feature>
<reference evidence="3" key="1">
    <citation type="journal article" date="2019" name="Int. J. Syst. Evol. Microbiol.">
        <title>The Global Catalogue of Microorganisms (GCM) 10K type strain sequencing project: providing services to taxonomists for standard genome sequencing and annotation.</title>
        <authorList>
            <consortium name="The Broad Institute Genomics Platform"/>
            <consortium name="The Broad Institute Genome Sequencing Center for Infectious Disease"/>
            <person name="Wu L."/>
            <person name="Ma J."/>
        </authorList>
    </citation>
    <scope>NUCLEOTIDE SEQUENCE [LARGE SCALE GENOMIC DNA]</scope>
    <source>
        <strain evidence="3">CGMCC 4.7246</strain>
    </source>
</reference>
<dbReference type="SUPFAM" id="SSF52540">
    <property type="entry name" value="P-loop containing nucleoside triphosphate hydrolases"/>
    <property type="match status" value="1"/>
</dbReference>
<gene>
    <name evidence="2" type="ORF">ACFP3R_16365</name>
</gene>
<dbReference type="Gene3D" id="1.10.860.10">
    <property type="entry name" value="DNAb Helicase, Chain A"/>
    <property type="match status" value="1"/>
</dbReference>
<accession>A0ABW1P792</accession>
<dbReference type="RefSeq" id="WP_380637055.1">
    <property type="nucleotide sequence ID" value="NZ_JBHSQO010000014.1"/>
</dbReference>
<proteinExistence type="predicted"/>
<dbReference type="InterPro" id="IPR007694">
    <property type="entry name" value="DNA_helicase_DnaB-like_C"/>
</dbReference>
<evidence type="ECO:0000313" key="2">
    <source>
        <dbReference type="EMBL" id="MFC6090854.1"/>
    </source>
</evidence>
<dbReference type="PROSITE" id="PS51199">
    <property type="entry name" value="SF4_HELICASE"/>
    <property type="match status" value="1"/>
</dbReference>